<comment type="caution">
    <text evidence="1">The sequence shown here is derived from an EMBL/GenBank/DDBJ whole genome shotgun (WGS) entry which is preliminary data.</text>
</comment>
<gene>
    <name evidence="1" type="ORF">SAMN05216268_111295</name>
</gene>
<proteinExistence type="predicted"/>
<organism evidence="1 2">
    <name type="scientific">Streptomyces yunnanensis</name>
    <dbReference type="NCBI Taxonomy" id="156453"/>
    <lineage>
        <taxon>Bacteria</taxon>
        <taxon>Bacillati</taxon>
        <taxon>Actinomycetota</taxon>
        <taxon>Actinomycetes</taxon>
        <taxon>Kitasatosporales</taxon>
        <taxon>Streptomycetaceae</taxon>
        <taxon>Streptomyces</taxon>
    </lineage>
</organism>
<dbReference type="EMBL" id="FRBK01000011">
    <property type="protein sequence ID" value="SHM52283.1"/>
    <property type="molecule type" value="Genomic_DNA"/>
</dbReference>
<name>A0A9X8N0G6_9ACTN</name>
<reference evidence="2" key="1">
    <citation type="submission" date="2016-11" db="EMBL/GenBank/DDBJ databases">
        <authorList>
            <person name="Jaros S."/>
            <person name="Januszkiewicz K."/>
            <person name="Wedrychowicz H."/>
        </authorList>
    </citation>
    <scope>NUCLEOTIDE SEQUENCE [LARGE SCALE GENOMIC DNA]</scope>
    <source>
        <strain evidence="2">CGMCC 4.3555</strain>
    </source>
</reference>
<sequence>MNSPFLPLWLTLRAGIHPFRPGSWWGTAEAELLVDVTIECP</sequence>
<dbReference type="AlphaFoldDB" id="A0A9X8N0G6"/>
<dbReference type="Proteomes" id="UP000184388">
    <property type="component" value="Unassembled WGS sequence"/>
</dbReference>
<evidence type="ECO:0000313" key="1">
    <source>
        <dbReference type="EMBL" id="SHM52283.1"/>
    </source>
</evidence>
<accession>A0A9X8N0G6</accession>
<evidence type="ECO:0000313" key="2">
    <source>
        <dbReference type="Proteomes" id="UP000184388"/>
    </source>
</evidence>
<protein>
    <submittedName>
        <fullName evidence="1">Uncharacterized protein</fullName>
    </submittedName>
</protein>
<dbReference type="RefSeq" id="WP_286160344.1">
    <property type="nucleotide sequence ID" value="NZ_FRBK01000011.1"/>
</dbReference>